<comment type="caution">
    <text evidence="2">The sequence shown here is derived from an EMBL/GenBank/DDBJ whole genome shotgun (WGS) entry which is preliminary data.</text>
</comment>
<reference evidence="2" key="1">
    <citation type="journal article" date="2021" name="PeerJ">
        <title>Extensive microbial diversity within the chicken gut microbiome revealed by metagenomics and culture.</title>
        <authorList>
            <person name="Gilroy R."/>
            <person name="Ravi A."/>
            <person name="Getino M."/>
            <person name="Pursley I."/>
            <person name="Horton D.L."/>
            <person name="Alikhan N.F."/>
            <person name="Baker D."/>
            <person name="Gharbi K."/>
            <person name="Hall N."/>
            <person name="Watson M."/>
            <person name="Adriaenssens E.M."/>
            <person name="Foster-Nyarko E."/>
            <person name="Jarju S."/>
            <person name="Secka A."/>
            <person name="Antonio M."/>
            <person name="Oren A."/>
            <person name="Chaudhuri R.R."/>
            <person name="La Ragione R."/>
            <person name="Hildebrand F."/>
            <person name="Pallen M.J."/>
        </authorList>
    </citation>
    <scope>NUCLEOTIDE SEQUENCE</scope>
    <source>
        <strain evidence="2">CHK180-15479</strain>
    </source>
</reference>
<protein>
    <submittedName>
        <fullName evidence="2">Metal-sensing transcriptional repressor</fullName>
    </submittedName>
</protein>
<organism evidence="2 3">
    <name type="scientific">Candidatus Enterocloster excrementipullorum</name>
    <dbReference type="NCBI Taxonomy" id="2838559"/>
    <lineage>
        <taxon>Bacteria</taxon>
        <taxon>Bacillati</taxon>
        <taxon>Bacillota</taxon>
        <taxon>Clostridia</taxon>
        <taxon>Lachnospirales</taxon>
        <taxon>Lachnospiraceae</taxon>
        <taxon>Enterocloster</taxon>
    </lineage>
</organism>
<dbReference type="EMBL" id="DWWT01000008">
    <property type="protein sequence ID" value="HJC05079.1"/>
    <property type="molecule type" value="Genomic_DNA"/>
</dbReference>
<dbReference type="InterPro" id="IPR003735">
    <property type="entry name" value="Metal_Tscrpt_repr"/>
</dbReference>
<name>A0A9D2SH65_9FIRM</name>
<dbReference type="PANTHER" id="PTHR33677">
    <property type="entry name" value="TRANSCRIPTIONAL REPRESSOR FRMR-RELATED"/>
    <property type="match status" value="1"/>
</dbReference>
<evidence type="ECO:0000313" key="3">
    <source>
        <dbReference type="Proteomes" id="UP000823910"/>
    </source>
</evidence>
<dbReference type="AlphaFoldDB" id="A0A9D2SH65"/>
<dbReference type="GO" id="GO:0046872">
    <property type="term" value="F:metal ion binding"/>
    <property type="evidence" value="ECO:0007669"/>
    <property type="project" value="InterPro"/>
</dbReference>
<dbReference type="CDD" id="cd10158">
    <property type="entry name" value="CsoR-like_DUF156_1"/>
    <property type="match status" value="1"/>
</dbReference>
<reference evidence="2" key="2">
    <citation type="submission" date="2021-04" db="EMBL/GenBank/DDBJ databases">
        <authorList>
            <person name="Gilroy R."/>
        </authorList>
    </citation>
    <scope>NUCLEOTIDE SEQUENCE</scope>
    <source>
        <strain evidence="2">CHK180-15479</strain>
    </source>
</reference>
<feature type="region of interest" description="Disordered" evidence="1">
    <location>
        <begin position="1"/>
        <end position="26"/>
    </location>
</feature>
<dbReference type="GO" id="GO:0003677">
    <property type="term" value="F:DNA binding"/>
    <property type="evidence" value="ECO:0007669"/>
    <property type="project" value="InterPro"/>
</dbReference>
<dbReference type="GO" id="GO:0045892">
    <property type="term" value="P:negative regulation of DNA-templated transcription"/>
    <property type="evidence" value="ECO:0007669"/>
    <property type="project" value="UniProtKB-ARBA"/>
</dbReference>
<gene>
    <name evidence="2" type="ORF">H9704_02830</name>
</gene>
<sequence>MEQANHNHLPDNPSAESRPYSHTHTETKAVLNRLSRAIGHLESVKRMVENGQDCADVLIQLAAVRSALTSTGKIILKDHIEHCIVDAVQNGDQEPMEQLKKAIEQFIK</sequence>
<dbReference type="InterPro" id="IPR038390">
    <property type="entry name" value="Metal_Tscrpt_repr_sf"/>
</dbReference>
<dbReference type="PANTHER" id="PTHR33677:SF3">
    <property type="entry name" value="COPPER-SENSING TRANSCRIPTIONAL REPRESSOR RICR"/>
    <property type="match status" value="1"/>
</dbReference>
<dbReference type="Pfam" id="PF02583">
    <property type="entry name" value="Trns_repr_metal"/>
    <property type="match status" value="1"/>
</dbReference>
<accession>A0A9D2SH65</accession>
<evidence type="ECO:0000256" key="1">
    <source>
        <dbReference type="SAM" id="MobiDB-lite"/>
    </source>
</evidence>
<dbReference type="Gene3D" id="1.20.58.1000">
    <property type="entry name" value="Metal-sensitive repressor, helix protomer"/>
    <property type="match status" value="1"/>
</dbReference>
<dbReference type="Proteomes" id="UP000823910">
    <property type="component" value="Unassembled WGS sequence"/>
</dbReference>
<evidence type="ECO:0000313" key="2">
    <source>
        <dbReference type="EMBL" id="HJC05079.1"/>
    </source>
</evidence>
<proteinExistence type="predicted"/>